<feature type="compositionally biased region" description="Basic and acidic residues" evidence="1">
    <location>
        <begin position="26"/>
        <end position="41"/>
    </location>
</feature>
<dbReference type="InParanoid" id="A0A2R2MPY4"/>
<dbReference type="Proteomes" id="UP000085678">
    <property type="component" value="Unplaced"/>
</dbReference>
<dbReference type="RefSeq" id="XP_023932072.1">
    <property type="nucleotide sequence ID" value="XM_024076304.1"/>
</dbReference>
<keyword evidence="2" id="KW-1185">Reference proteome</keyword>
<organism evidence="2 3">
    <name type="scientific">Lingula anatina</name>
    <name type="common">Brachiopod</name>
    <name type="synonym">Lingula unguis</name>
    <dbReference type="NCBI Taxonomy" id="7574"/>
    <lineage>
        <taxon>Eukaryota</taxon>
        <taxon>Metazoa</taxon>
        <taxon>Spiralia</taxon>
        <taxon>Lophotrochozoa</taxon>
        <taxon>Brachiopoda</taxon>
        <taxon>Linguliformea</taxon>
        <taxon>Lingulata</taxon>
        <taxon>Lingulida</taxon>
        <taxon>Linguloidea</taxon>
        <taxon>Lingulidae</taxon>
        <taxon>Lingula</taxon>
    </lineage>
</organism>
<dbReference type="AlphaFoldDB" id="A0A2R2MPY4"/>
<accession>A0A2R2MPY4</accession>
<feature type="compositionally biased region" description="Polar residues" evidence="1">
    <location>
        <begin position="181"/>
        <end position="201"/>
    </location>
</feature>
<name>A0A2R2MPY4_LINAN</name>
<evidence type="ECO:0000256" key="1">
    <source>
        <dbReference type="SAM" id="MobiDB-lite"/>
    </source>
</evidence>
<evidence type="ECO:0000313" key="2">
    <source>
        <dbReference type="Proteomes" id="UP000085678"/>
    </source>
</evidence>
<sequence>MKDLQQDMNIGDMVESMSNINTLSLDYEHRHPEEAEAERQRRYSSSTCSHPGSPVSRHRSSERKSHHKHASHESNVHHGEQSEHGGWEGGLHSLPQEGRDSNQREITQNQHNDVLQGGAGHHPRQDTDSEVPSSGEKISHLRHRKKPSNGGKPYVNEGFVTEEEGAKPVPKDLTDSLAPPTKQNNFEEASFVNETNSSTKL</sequence>
<feature type="region of interest" description="Disordered" evidence="1">
    <location>
        <begin position="24"/>
        <end position="201"/>
    </location>
</feature>
<reference evidence="3" key="1">
    <citation type="submission" date="2025-08" db="UniProtKB">
        <authorList>
            <consortium name="RefSeq"/>
        </authorList>
    </citation>
    <scope>IDENTIFICATION</scope>
    <source>
        <tissue evidence="3">Gonads</tissue>
    </source>
</reference>
<protein>
    <submittedName>
        <fullName evidence="3">Uncharacterized protein LOC106157137</fullName>
    </submittedName>
</protein>
<dbReference type="KEGG" id="lak:106157137"/>
<evidence type="ECO:0000313" key="3">
    <source>
        <dbReference type="RefSeq" id="XP_023932072.1"/>
    </source>
</evidence>
<feature type="compositionally biased region" description="Basic residues" evidence="1">
    <location>
        <begin position="56"/>
        <end position="70"/>
    </location>
</feature>
<feature type="compositionally biased region" description="Polar residues" evidence="1">
    <location>
        <begin position="104"/>
        <end position="113"/>
    </location>
</feature>
<gene>
    <name evidence="3" type="primary">LOC106157137</name>
</gene>
<feature type="compositionally biased region" description="Basic and acidic residues" evidence="1">
    <location>
        <begin position="164"/>
        <end position="174"/>
    </location>
</feature>
<proteinExistence type="predicted"/>
<dbReference type="GeneID" id="106157137"/>
<feature type="compositionally biased region" description="Basic and acidic residues" evidence="1">
    <location>
        <begin position="71"/>
        <end position="86"/>
    </location>
</feature>